<evidence type="ECO:0000256" key="1">
    <source>
        <dbReference type="SAM" id="Phobius"/>
    </source>
</evidence>
<dbReference type="RefSeq" id="WP_168446300.1">
    <property type="nucleotide sequence ID" value="NZ_JAAXOW010000001.1"/>
</dbReference>
<dbReference type="AlphaFoldDB" id="A0A9X5FE74"/>
<proteinExistence type="predicted"/>
<gene>
    <name evidence="2" type="ORF">HF995_03015</name>
</gene>
<dbReference type="EMBL" id="JAAXOW010000001">
    <property type="protein sequence ID" value="NKX92251.1"/>
    <property type="molecule type" value="Genomic_DNA"/>
</dbReference>
<feature type="transmembrane region" description="Helical" evidence="1">
    <location>
        <begin position="6"/>
        <end position="25"/>
    </location>
</feature>
<evidence type="ECO:0000313" key="2">
    <source>
        <dbReference type="EMBL" id="NKX92251.1"/>
    </source>
</evidence>
<keyword evidence="3" id="KW-1185">Reference proteome</keyword>
<organism evidence="2 3">
    <name type="scientific">Sanguibacter hominis ATCC BAA-789</name>
    <dbReference type="NCBI Taxonomy" id="1312740"/>
    <lineage>
        <taxon>Bacteria</taxon>
        <taxon>Bacillati</taxon>
        <taxon>Actinomycetota</taxon>
        <taxon>Actinomycetes</taxon>
        <taxon>Micrococcales</taxon>
        <taxon>Sanguibacteraceae</taxon>
        <taxon>Sanguibacter</taxon>
    </lineage>
</organism>
<evidence type="ECO:0008006" key="4">
    <source>
        <dbReference type="Google" id="ProtNLM"/>
    </source>
</evidence>
<sequence>MEAAFIYPVVFAVLALLLYVGDMFYQRSWIEAAVMRYSIEGAAEVANSSLANVSVDNGSGAGSLDVGGIENNPYRFLFNGGADSDVAASAAANEAALKAEVADGRASFFGLAPNLRALGVDYRSSLVYGDYVVSADYGFQLPVASFIVPSGRIGLDFASESTSNVTSMGEFVRNVEILDDLRAEFDDEVSAVTGLAVEIERFRSYVENIG</sequence>
<comment type="caution">
    <text evidence="2">The sequence shown here is derived from an EMBL/GenBank/DDBJ whole genome shotgun (WGS) entry which is preliminary data.</text>
</comment>
<protein>
    <recommendedName>
        <fullName evidence="4">TadE-like protein</fullName>
    </recommendedName>
</protein>
<keyword evidence="1" id="KW-0812">Transmembrane</keyword>
<keyword evidence="1" id="KW-1133">Transmembrane helix</keyword>
<reference evidence="2 3" key="1">
    <citation type="submission" date="2020-04" db="EMBL/GenBank/DDBJ databases">
        <title>MicrobeNet Type strains.</title>
        <authorList>
            <person name="Nicholson A.C."/>
        </authorList>
    </citation>
    <scope>NUCLEOTIDE SEQUENCE [LARGE SCALE GENOMIC DNA]</scope>
    <source>
        <strain evidence="2 3">ATCC BAA-789</strain>
    </source>
</reference>
<accession>A0A9X5FE74</accession>
<name>A0A9X5FE74_9MICO</name>
<dbReference type="Proteomes" id="UP000774283">
    <property type="component" value="Unassembled WGS sequence"/>
</dbReference>
<evidence type="ECO:0000313" key="3">
    <source>
        <dbReference type="Proteomes" id="UP000774283"/>
    </source>
</evidence>
<keyword evidence="1" id="KW-0472">Membrane</keyword>